<evidence type="ECO:0000256" key="8">
    <source>
        <dbReference type="ARBA" id="ARBA00022833"/>
    </source>
</evidence>
<dbReference type="GO" id="GO:0072527">
    <property type="term" value="P:pyrimidine-containing compound metabolic process"/>
    <property type="evidence" value="ECO:0007669"/>
    <property type="project" value="UniProtKB-ARBA"/>
</dbReference>
<dbReference type="Gene3D" id="3.40.140.10">
    <property type="entry name" value="Cytidine Deaminase, domain 2"/>
    <property type="match status" value="1"/>
</dbReference>
<dbReference type="Proteomes" id="UP000564704">
    <property type="component" value="Unassembled WGS sequence"/>
</dbReference>
<comment type="similarity">
    <text evidence="3 15">Belongs to the cytidine and deoxycytidylate deaminase family.</text>
</comment>
<dbReference type="FunFam" id="3.40.140.10:FF:000008">
    <property type="entry name" value="Cytidine deaminase"/>
    <property type="match status" value="1"/>
</dbReference>
<dbReference type="InterPro" id="IPR002125">
    <property type="entry name" value="CMP_dCMP_dom"/>
</dbReference>
<dbReference type="InterPro" id="IPR016192">
    <property type="entry name" value="APOBEC/CMP_deaminase_Zn-bd"/>
</dbReference>
<evidence type="ECO:0000256" key="12">
    <source>
        <dbReference type="PIRSR" id="PIRSR606262-1"/>
    </source>
</evidence>
<evidence type="ECO:0000256" key="15">
    <source>
        <dbReference type="RuleBase" id="RU364006"/>
    </source>
</evidence>
<dbReference type="GO" id="GO:0008270">
    <property type="term" value="F:zinc ion binding"/>
    <property type="evidence" value="ECO:0007669"/>
    <property type="project" value="UniProtKB-UniRule"/>
</dbReference>
<evidence type="ECO:0000256" key="1">
    <source>
        <dbReference type="ARBA" id="ARBA00001947"/>
    </source>
</evidence>
<organism evidence="17 18">
    <name type="scientific">Roseovarius bejariae</name>
    <dbReference type="NCBI Taxonomy" id="2576383"/>
    <lineage>
        <taxon>Bacteria</taxon>
        <taxon>Pseudomonadati</taxon>
        <taxon>Pseudomonadota</taxon>
        <taxon>Alphaproteobacteria</taxon>
        <taxon>Rhodobacterales</taxon>
        <taxon>Roseobacteraceae</taxon>
        <taxon>Roseovarius</taxon>
    </lineage>
</organism>
<dbReference type="NCBIfam" id="NF004064">
    <property type="entry name" value="PRK05578.1"/>
    <property type="match status" value="1"/>
</dbReference>
<comment type="function">
    <text evidence="2 15">This enzyme scavenges exogenous and endogenous cytidine and 2'-deoxycytidine for UMP synthesis.</text>
</comment>
<name>A0A844CS32_9RHOB</name>
<keyword evidence="8 14" id="KW-0862">Zinc</keyword>
<dbReference type="NCBIfam" id="TIGR01354">
    <property type="entry name" value="cyt_deam_tetra"/>
    <property type="match status" value="1"/>
</dbReference>
<dbReference type="GO" id="GO:0004126">
    <property type="term" value="F:cytidine deaminase activity"/>
    <property type="evidence" value="ECO:0007669"/>
    <property type="project" value="UniProtKB-UniRule"/>
</dbReference>
<evidence type="ECO:0000256" key="5">
    <source>
        <dbReference type="ARBA" id="ARBA00018266"/>
    </source>
</evidence>
<dbReference type="OrthoDB" id="9795347at2"/>
<dbReference type="CDD" id="cd01283">
    <property type="entry name" value="cytidine_deaminase"/>
    <property type="match status" value="1"/>
</dbReference>
<evidence type="ECO:0000256" key="4">
    <source>
        <dbReference type="ARBA" id="ARBA00012783"/>
    </source>
</evidence>
<dbReference type="EMBL" id="SZWE01000001">
    <property type="protein sequence ID" value="MRU16265.1"/>
    <property type="molecule type" value="Genomic_DNA"/>
</dbReference>
<dbReference type="GO" id="GO:0005829">
    <property type="term" value="C:cytosol"/>
    <property type="evidence" value="ECO:0007669"/>
    <property type="project" value="TreeGrafter"/>
</dbReference>
<sequence>MKRSHLMELMNAARSVRDNAHAPYSGFRVGAALRAGSGRIYTGCNVENASYPEGTCAETGALAALVAAGETEIIEAAIIADSPTPITPCGGCRQRLAEFGAGEIRVHMGTLDGRSETMTLAALLPGAFSSQQFKKD</sequence>
<accession>A0A844CS32</accession>
<evidence type="ECO:0000256" key="6">
    <source>
        <dbReference type="ARBA" id="ARBA00022723"/>
    </source>
</evidence>
<dbReference type="InterPro" id="IPR050202">
    <property type="entry name" value="Cyt/Deoxycyt_deaminase"/>
</dbReference>
<gene>
    <name evidence="17" type="ORF">FDP25_12555</name>
</gene>
<feature type="active site" description="Proton donor" evidence="12">
    <location>
        <position position="58"/>
    </location>
</feature>
<dbReference type="PANTHER" id="PTHR11644:SF2">
    <property type="entry name" value="CYTIDINE DEAMINASE"/>
    <property type="match status" value="1"/>
</dbReference>
<evidence type="ECO:0000256" key="7">
    <source>
        <dbReference type="ARBA" id="ARBA00022801"/>
    </source>
</evidence>
<evidence type="ECO:0000256" key="11">
    <source>
        <dbReference type="ARBA" id="ARBA00049558"/>
    </source>
</evidence>
<evidence type="ECO:0000256" key="2">
    <source>
        <dbReference type="ARBA" id="ARBA00003949"/>
    </source>
</evidence>
<feature type="binding site" evidence="13">
    <location>
        <begin position="45"/>
        <end position="51"/>
    </location>
    <ligand>
        <name>substrate</name>
    </ligand>
</feature>
<comment type="cofactor">
    <cofactor evidence="1 14 15">
        <name>Zn(2+)</name>
        <dbReference type="ChEBI" id="CHEBI:29105"/>
    </cofactor>
</comment>
<keyword evidence="7 15" id="KW-0378">Hydrolase</keyword>
<dbReference type="PROSITE" id="PS51747">
    <property type="entry name" value="CYT_DCMP_DEAMINASES_2"/>
    <property type="match status" value="1"/>
</dbReference>
<evidence type="ECO:0000313" key="18">
    <source>
        <dbReference type="Proteomes" id="UP000564704"/>
    </source>
</evidence>
<protein>
    <recommendedName>
        <fullName evidence="5 15">Cytidine deaminase</fullName>
        <ecNumber evidence="4 15">3.5.4.5</ecNumber>
    </recommendedName>
    <alternativeName>
        <fullName evidence="9 15">Cytidine aminohydrolase</fullName>
    </alternativeName>
</protein>
<evidence type="ECO:0000259" key="16">
    <source>
        <dbReference type="PROSITE" id="PS51747"/>
    </source>
</evidence>
<dbReference type="GO" id="GO:0042802">
    <property type="term" value="F:identical protein binding"/>
    <property type="evidence" value="ECO:0007669"/>
    <property type="project" value="UniProtKB-ARBA"/>
</dbReference>
<evidence type="ECO:0000256" key="13">
    <source>
        <dbReference type="PIRSR" id="PIRSR606262-2"/>
    </source>
</evidence>
<evidence type="ECO:0000313" key="17">
    <source>
        <dbReference type="EMBL" id="MRU16265.1"/>
    </source>
</evidence>
<dbReference type="PANTHER" id="PTHR11644">
    <property type="entry name" value="CYTIDINE DEAMINASE"/>
    <property type="match status" value="1"/>
</dbReference>
<evidence type="ECO:0000256" key="3">
    <source>
        <dbReference type="ARBA" id="ARBA00006576"/>
    </source>
</evidence>
<evidence type="ECO:0000256" key="14">
    <source>
        <dbReference type="PIRSR" id="PIRSR606262-3"/>
    </source>
</evidence>
<dbReference type="AlphaFoldDB" id="A0A844CS32"/>
<dbReference type="Pfam" id="PF00383">
    <property type="entry name" value="dCMP_cyt_deam_1"/>
    <property type="match status" value="1"/>
</dbReference>
<feature type="domain" description="CMP/dCMP-type deaminase" evidence="16">
    <location>
        <begin position="4"/>
        <end position="131"/>
    </location>
</feature>
<comment type="caution">
    <text evidence="17">The sequence shown here is derived from an EMBL/GenBank/DDBJ whole genome shotgun (WGS) entry which is preliminary data.</text>
</comment>
<feature type="binding site" evidence="14">
    <location>
        <position position="89"/>
    </location>
    <ligand>
        <name>Zn(2+)</name>
        <dbReference type="ChEBI" id="CHEBI:29105"/>
        <note>catalytic</note>
    </ligand>
</feature>
<keyword evidence="18" id="KW-1185">Reference proteome</keyword>
<feature type="binding site" evidence="14">
    <location>
        <position position="56"/>
    </location>
    <ligand>
        <name>Zn(2+)</name>
        <dbReference type="ChEBI" id="CHEBI:29105"/>
        <note>catalytic</note>
    </ligand>
</feature>
<comment type="catalytic activity">
    <reaction evidence="10 15">
        <text>2'-deoxycytidine + H2O + H(+) = 2'-deoxyuridine + NH4(+)</text>
        <dbReference type="Rhea" id="RHEA:13433"/>
        <dbReference type="ChEBI" id="CHEBI:15377"/>
        <dbReference type="ChEBI" id="CHEBI:15378"/>
        <dbReference type="ChEBI" id="CHEBI:15698"/>
        <dbReference type="ChEBI" id="CHEBI:16450"/>
        <dbReference type="ChEBI" id="CHEBI:28938"/>
        <dbReference type="EC" id="3.5.4.5"/>
    </reaction>
</comment>
<dbReference type="PROSITE" id="PS00903">
    <property type="entry name" value="CYT_DCMP_DEAMINASES_1"/>
    <property type="match status" value="1"/>
</dbReference>
<feature type="binding site" evidence="14">
    <location>
        <position position="92"/>
    </location>
    <ligand>
        <name>Zn(2+)</name>
        <dbReference type="ChEBI" id="CHEBI:29105"/>
        <note>catalytic</note>
    </ligand>
</feature>
<evidence type="ECO:0000256" key="10">
    <source>
        <dbReference type="ARBA" id="ARBA00049252"/>
    </source>
</evidence>
<keyword evidence="6 14" id="KW-0479">Metal-binding</keyword>
<dbReference type="GO" id="GO:0055086">
    <property type="term" value="P:nucleobase-containing small molecule metabolic process"/>
    <property type="evidence" value="ECO:0007669"/>
    <property type="project" value="UniProtKB-ARBA"/>
</dbReference>
<dbReference type="SUPFAM" id="SSF53927">
    <property type="entry name" value="Cytidine deaminase-like"/>
    <property type="match status" value="1"/>
</dbReference>
<dbReference type="InterPro" id="IPR016193">
    <property type="entry name" value="Cytidine_deaminase-like"/>
</dbReference>
<proteinExistence type="inferred from homology"/>
<reference evidence="17 18" key="1">
    <citation type="submission" date="2019-05" db="EMBL/GenBank/DDBJ databases">
        <title>Roseovarius bejariae sp. nov., a moderately halophylic bacterium isolated from a saline soil in Rambla Salada (Murcia).</title>
        <authorList>
            <person name="Castro D.J."/>
            <person name="Gomez-Altuve A."/>
            <person name="Reina J.C."/>
            <person name="Rodriguez M."/>
            <person name="Sampedro I."/>
            <person name="Llamas I."/>
            <person name="Martinez-Checa F."/>
        </authorList>
    </citation>
    <scope>NUCLEOTIDE SEQUENCE [LARGE SCALE GENOMIC DNA]</scope>
    <source>
        <strain evidence="17 18">A21</strain>
    </source>
</reference>
<evidence type="ECO:0000256" key="9">
    <source>
        <dbReference type="ARBA" id="ARBA00032005"/>
    </source>
</evidence>
<comment type="catalytic activity">
    <reaction evidence="11 15">
        <text>cytidine + H2O + H(+) = uridine + NH4(+)</text>
        <dbReference type="Rhea" id="RHEA:16069"/>
        <dbReference type="ChEBI" id="CHEBI:15377"/>
        <dbReference type="ChEBI" id="CHEBI:15378"/>
        <dbReference type="ChEBI" id="CHEBI:16704"/>
        <dbReference type="ChEBI" id="CHEBI:17562"/>
        <dbReference type="ChEBI" id="CHEBI:28938"/>
        <dbReference type="EC" id="3.5.4.5"/>
    </reaction>
</comment>
<dbReference type="EC" id="3.5.4.5" evidence="4 15"/>
<dbReference type="InterPro" id="IPR006262">
    <property type="entry name" value="Cyt_deam_tetra"/>
</dbReference>